<dbReference type="Proteomes" id="UP000241818">
    <property type="component" value="Unassembled WGS sequence"/>
</dbReference>
<dbReference type="RefSeq" id="XP_024720810.1">
    <property type="nucleotide sequence ID" value="XM_024861796.1"/>
</dbReference>
<dbReference type="InterPro" id="IPR027796">
    <property type="entry name" value="OTT_1508_deam-like"/>
</dbReference>
<protein>
    <submittedName>
        <fullName evidence="1">Uncharacterized protein</fullName>
    </submittedName>
</protein>
<accession>A0A2T3B1N2</accession>
<keyword evidence="2" id="KW-1185">Reference proteome</keyword>
<organism evidence="1 2">
    <name type="scientific">Amorphotheca resinae ATCC 22711</name>
    <dbReference type="NCBI Taxonomy" id="857342"/>
    <lineage>
        <taxon>Eukaryota</taxon>
        <taxon>Fungi</taxon>
        <taxon>Dikarya</taxon>
        <taxon>Ascomycota</taxon>
        <taxon>Pezizomycotina</taxon>
        <taxon>Leotiomycetes</taxon>
        <taxon>Helotiales</taxon>
        <taxon>Amorphothecaceae</taxon>
        <taxon>Amorphotheca</taxon>
    </lineage>
</organism>
<gene>
    <name evidence="1" type="ORF">M430DRAFT_120981</name>
</gene>
<dbReference type="STRING" id="857342.A0A2T3B1N2"/>
<evidence type="ECO:0000313" key="1">
    <source>
        <dbReference type="EMBL" id="PSS18458.1"/>
    </source>
</evidence>
<proteinExistence type="predicted"/>
<name>A0A2T3B1N2_AMORE</name>
<dbReference type="GeneID" id="36569877"/>
<dbReference type="Pfam" id="PF14441">
    <property type="entry name" value="OTT_1508_deam"/>
    <property type="match status" value="1"/>
</dbReference>
<dbReference type="AlphaFoldDB" id="A0A2T3B1N2"/>
<evidence type="ECO:0000313" key="2">
    <source>
        <dbReference type="Proteomes" id="UP000241818"/>
    </source>
</evidence>
<dbReference type="OrthoDB" id="4851849at2759"/>
<dbReference type="InParanoid" id="A0A2T3B1N2"/>
<dbReference type="EMBL" id="KZ679011">
    <property type="protein sequence ID" value="PSS18458.1"/>
    <property type="molecule type" value="Genomic_DNA"/>
</dbReference>
<reference evidence="1 2" key="1">
    <citation type="journal article" date="2018" name="New Phytol.">
        <title>Comparative genomics and transcriptomics depict ericoid mycorrhizal fungi as versatile saprotrophs and plant mutualists.</title>
        <authorList>
            <person name="Martino E."/>
            <person name="Morin E."/>
            <person name="Grelet G.A."/>
            <person name="Kuo A."/>
            <person name="Kohler A."/>
            <person name="Daghino S."/>
            <person name="Barry K.W."/>
            <person name="Cichocki N."/>
            <person name="Clum A."/>
            <person name="Dockter R.B."/>
            <person name="Hainaut M."/>
            <person name="Kuo R.C."/>
            <person name="LaButti K."/>
            <person name="Lindahl B.D."/>
            <person name="Lindquist E.A."/>
            <person name="Lipzen A."/>
            <person name="Khouja H.R."/>
            <person name="Magnuson J."/>
            <person name="Murat C."/>
            <person name="Ohm R.A."/>
            <person name="Singer S.W."/>
            <person name="Spatafora J.W."/>
            <person name="Wang M."/>
            <person name="Veneault-Fourrey C."/>
            <person name="Henrissat B."/>
            <person name="Grigoriev I.V."/>
            <person name="Martin F.M."/>
            <person name="Perotto S."/>
        </authorList>
    </citation>
    <scope>NUCLEOTIDE SEQUENCE [LARGE SCALE GENOMIC DNA]</scope>
    <source>
        <strain evidence="1 2">ATCC 22711</strain>
    </source>
</reference>
<sequence length="602" mass="67116">MWGGAITRQQLQQTIVRLQSLNEVPELPQENDVVSGIDTTRRLSISRENEIASNLAFLSATSDDSLKVMAVCIEEHRNRDQTTIRIASNTGDLSAVTSGFVTLGNILEQAARREKSKDEDTESLFRHVIVLDLYRILSRLRSRHAKRTRKTAGKPALIMQLNRVVNDQSLKAKSRLEKSNLKAVRDGAQALQVLFRRLENIPDLATEEIEIHSIIGDIVKAAHGYSVATDISTALKTFSGDPGLKTHLLEAIGKLGRYYSASFELVCAARDRKCRVFHNVQVEPFQIPLPASIRGTPWKVHAEIQLLFFYELHPDHPRPRIICSSKSACYLCNLFFHLHGGFHVPRTHGRLYKNWILPDWLNIPVERHQDLGIILNQLMATLGDKVRRGSKSKKRQYQHPNESVLLPAADWTSSAPSRSAITTSLASISTIRPQSFIPEDNVATKSSLSMGMPLTPPRTPPELLDGARIADSHTEPIIAPTTTTLVDNINGSMSSLDPTTVVTIGHNDLPYSQSVTLVTPSLHVQLDRLSITLDFIQVVSGRLCITQAEASAGWSKECRCVDVEDIPTTTELQLNRSHDSQQLAIQLRIGQKELLCVAFMWE</sequence>